<keyword evidence="1" id="KW-0732">Signal</keyword>
<evidence type="ECO:0000256" key="1">
    <source>
        <dbReference type="SAM" id="SignalP"/>
    </source>
</evidence>
<dbReference type="RefSeq" id="WP_146300335.1">
    <property type="nucleotide sequence ID" value="NZ_CP042301.2"/>
</dbReference>
<dbReference type="GO" id="GO:0005737">
    <property type="term" value="C:cytoplasm"/>
    <property type="evidence" value="ECO:0007669"/>
    <property type="project" value="TreeGrafter"/>
</dbReference>
<evidence type="ECO:0000259" key="2">
    <source>
        <dbReference type="Pfam" id="PF12706"/>
    </source>
</evidence>
<evidence type="ECO:0000313" key="4">
    <source>
        <dbReference type="Proteomes" id="UP000321389"/>
    </source>
</evidence>
<feature type="signal peptide" evidence="1">
    <location>
        <begin position="1"/>
        <end position="25"/>
    </location>
</feature>
<feature type="chain" id="PRO_5022839022" evidence="1">
    <location>
        <begin position="26"/>
        <end position="365"/>
    </location>
</feature>
<dbReference type="OrthoDB" id="9805728at2"/>
<dbReference type="KEGG" id="niy:FQ775_15685"/>
<proteinExistence type="predicted"/>
<dbReference type="SUPFAM" id="SSF56281">
    <property type="entry name" value="Metallo-hydrolase/oxidoreductase"/>
    <property type="match status" value="1"/>
</dbReference>
<accession>A0A5B8L110</accession>
<protein>
    <submittedName>
        <fullName evidence="3">MBL fold metallo-hydrolase</fullName>
    </submittedName>
</protein>
<reference evidence="3" key="1">
    <citation type="submission" date="2020-04" db="EMBL/GenBank/DDBJ databases">
        <title>Nitratireductor sp. nov. isolated from mangrove soil.</title>
        <authorList>
            <person name="Ye Y."/>
        </authorList>
    </citation>
    <scope>NUCLEOTIDE SEQUENCE</scope>
    <source>
        <strain evidence="3">SY7</strain>
    </source>
</reference>
<dbReference type="InterPro" id="IPR001279">
    <property type="entry name" value="Metallo-B-lactamas"/>
</dbReference>
<name>A0A5B8L110_9HYPH</name>
<dbReference type="Pfam" id="PF12706">
    <property type="entry name" value="Lactamase_B_2"/>
    <property type="match status" value="1"/>
</dbReference>
<dbReference type="EMBL" id="CP042301">
    <property type="protein sequence ID" value="QDZ01694.1"/>
    <property type="molecule type" value="Genomic_DNA"/>
</dbReference>
<dbReference type="Gene3D" id="3.60.15.10">
    <property type="entry name" value="Ribonuclease Z/Hydroxyacylglutathione hydrolase-like"/>
    <property type="match status" value="1"/>
</dbReference>
<dbReference type="PANTHER" id="PTHR15032">
    <property type="entry name" value="N-ACYL-PHOSPHATIDYLETHANOLAMINE-HYDROLYZING PHOSPHOLIPASE D"/>
    <property type="match status" value="1"/>
</dbReference>
<sequence>MKRRALLKWLGLGGAASLAGGTAYAVSRNGDNPYYQGPPSDHFDGRVFFNPDGVPPRQFADFLRWQFGGGRARWPGEWPSPHPPARPEASVDGQGLRATMVGHATLLIQTGGLSILTDPVWSLRASPFSLVGPKRVNPPGIDFDDLPPVDAVLLSHNHYDHLDLGTLRRLKEKHDPLVVTPLGNDAIIRDAVPDMRIHAGDWGDRVTLSNAAGSLDVHIEPAHHWSARGTGDRRMALWAAFVLSGPAGKVYIAGDTGFHRGINFRAAAERHGRFRLAVLPIGAYEPRWFMEPQHQNPEEAVEAMRLLGAEHAAGCHWGTFHLTNEAIEEPRDRLFAALDTAGMPRQRFRPLLPGEVWDVPQTSEA</sequence>
<feature type="domain" description="Metallo-beta-lactamase" evidence="2">
    <location>
        <begin position="115"/>
        <end position="317"/>
    </location>
</feature>
<dbReference type="PANTHER" id="PTHR15032:SF4">
    <property type="entry name" value="N-ACYL-PHOSPHATIDYLETHANOLAMINE-HYDROLYZING PHOSPHOLIPASE D"/>
    <property type="match status" value="1"/>
</dbReference>
<dbReference type="GO" id="GO:0016787">
    <property type="term" value="F:hydrolase activity"/>
    <property type="evidence" value="ECO:0007669"/>
    <property type="project" value="UniProtKB-KW"/>
</dbReference>
<dbReference type="AlphaFoldDB" id="A0A5B8L110"/>
<dbReference type="InterPro" id="IPR036866">
    <property type="entry name" value="RibonucZ/Hydroxyglut_hydro"/>
</dbReference>
<organism evidence="3 4">
    <name type="scientific">Nitratireductor mangrovi</name>
    <dbReference type="NCBI Taxonomy" id="2599600"/>
    <lineage>
        <taxon>Bacteria</taxon>
        <taxon>Pseudomonadati</taxon>
        <taxon>Pseudomonadota</taxon>
        <taxon>Alphaproteobacteria</taxon>
        <taxon>Hyphomicrobiales</taxon>
        <taxon>Phyllobacteriaceae</taxon>
        <taxon>Nitratireductor</taxon>
    </lineage>
</organism>
<evidence type="ECO:0000313" key="3">
    <source>
        <dbReference type="EMBL" id="QDZ01694.1"/>
    </source>
</evidence>
<dbReference type="Proteomes" id="UP000321389">
    <property type="component" value="Chromosome"/>
</dbReference>
<keyword evidence="4" id="KW-1185">Reference proteome</keyword>
<gene>
    <name evidence="3" type="ORF">FQ775_15685</name>
</gene>